<evidence type="ECO:0000259" key="1">
    <source>
        <dbReference type="Pfam" id="PF03992"/>
    </source>
</evidence>
<dbReference type="InterPro" id="IPR011008">
    <property type="entry name" value="Dimeric_a/b-barrel"/>
</dbReference>
<dbReference type="Pfam" id="PF03992">
    <property type="entry name" value="ABM"/>
    <property type="match status" value="1"/>
</dbReference>
<dbReference type="InterPro" id="IPR007138">
    <property type="entry name" value="ABM_dom"/>
</dbReference>
<reference evidence="2 3" key="1">
    <citation type="submission" date="2006-03" db="EMBL/GenBank/DDBJ databases">
        <authorList>
            <person name="Bartlett D.H."/>
            <person name="Valle G."/>
            <person name="Lauro F.M."/>
            <person name="Vezzi A."/>
            <person name="Simonato F."/>
            <person name="Eloe E."/>
            <person name="Vitulo N."/>
            <person name="Stratton T.K."/>
            <person name="D'angelo M."/>
            <person name="Ferriera S."/>
            <person name="Johnson J."/>
            <person name="Kravitz S."/>
            <person name="Beeson K."/>
            <person name="Sutton G."/>
            <person name="Rogers Y."/>
            <person name="Friedman R."/>
            <person name="Frazier M."/>
            <person name="Venter J.C."/>
        </authorList>
    </citation>
    <scope>NUCLEOTIDE SEQUENCE [LARGE SCALE GENOMIC DNA]</scope>
    <source>
        <strain evidence="2 3">3TCK</strain>
    </source>
</reference>
<dbReference type="HOGENOM" id="CLU_131496_14_1_6"/>
<dbReference type="Proteomes" id="UP000003789">
    <property type="component" value="Unassembled WGS sequence"/>
</dbReference>
<proteinExistence type="predicted"/>
<evidence type="ECO:0000313" key="2">
    <source>
        <dbReference type="EMBL" id="EAS45505.1"/>
    </source>
</evidence>
<name>Q1ZAI7_9GAMM</name>
<feature type="domain" description="ABM" evidence="1">
    <location>
        <begin position="3"/>
        <end position="66"/>
    </location>
</feature>
<protein>
    <recommendedName>
        <fullName evidence="1">ABM domain-containing protein</fullName>
    </recommendedName>
</protein>
<dbReference type="Gene3D" id="3.30.70.100">
    <property type="match status" value="1"/>
</dbReference>
<comment type="caution">
    <text evidence="2">The sequence shown here is derived from an EMBL/GenBank/DDBJ whole genome shotgun (WGS) entry which is preliminary data.</text>
</comment>
<dbReference type="EMBL" id="AAPH01000001">
    <property type="protein sequence ID" value="EAS45505.1"/>
    <property type="molecule type" value="Genomic_DNA"/>
</dbReference>
<dbReference type="AlphaFoldDB" id="Q1ZAI7"/>
<evidence type="ECO:0000313" key="3">
    <source>
        <dbReference type="Proteomes" id="UP000003789"/>
    </source>
</evidence>
<dbReference type="SUPFAM" id="SSF54909">
    <property type="entry name" value="Dimeric alpha+beta barrel"/>
    <property type="match status" value="1"/>
</dbReference>
<organism evidence="2 3">
    <name type="scientific">Photobacterium profundum 3TCK</name>
    <dbReference type="NCBI Taxonomy" id="314280"/>
    <lineage>
        <taxon>Bacteria</taxon>
        <taxon>Pseudomonadati</taxon>
        <taxon>Pseudomonadota</taxon>
        <taxon>Gammaproteobacteria</taxon>
        <taxon>Vibrionales</taxon>
        <taxon>Vibrionaceae</taxon>
        <taxon>Photobacterium</taxon>
    </lineage>
</organism>
<sequence>MTILVQFTLRHTSENTAGIIRFFNEILPDTRTFDGNISAELYNKDRVDNALNLFEQWESPAHFDKYIGWRKSIGDFDRLGAMLTDAPVITVMSKEV</sequence>
<accession>Q1ZAI7</accession>
<gene>
    <name evidence="2" type="ORF">P3TCK_03991</name>
</gene>
<dbReference type="OrthoDB" id="7867302at2"/>